<dbReference type="InterPro" id="IPR011663">
    <property type="entry name" value="UTRA"/>
</dbReference>
<dbReference type="CDD" id="cd07377">
    <property type="entry name" value="WHTH_GntR"/>
    <property type="match status" value="1"/>
</dbReference>
<dbReference type="InterPro" id="IPR000524">
    <property type="entry name" value="Tscrpt_reg_HTH_GntR"/>
</dbReference>
<gene>
    <name evidence="5" type="ORF">D0Q02_13430</name>
</gene>
<protein>
    <submittedName>
        <fullName evidence="5">GntR family transcriptional regulator</fullName>
    </submittedName>
</protein>
<evidence type="ECO:0000313" key="5">
    <source>
        <dbReference type="EMBL" id="RFS46142.1"/>
    </source>
</evidence>
<feature type="domain" description="HTH gntR-type" evidence="4">
    <location>
        <begin position="9"/>
        <end position="77"/>
    </location>
</feature>
<evidence type="ECO:0000256" key="2">
    <source>
        <dbReference type="ARBA" id="ARBA00023125"/>
    </source>
</evidence>
<dbReference type="SMART" id="SM00345">
    <property type="entry name" value="HTH_GNTR"/>
    <property type="match status" value="1"/>
</dbReference>
<dbReference type="Pfam" id="PF00392">
    <property type="entry name" value="GntR"/>
    <property type="match status" value="1"/>
</dbReference>
<dbReference type="Gene3D" id="3.40.1410.10">
    <property type="entry name" value="Chorismate lyase-like"/>
    <property type="match status" value="1"/>
</dbReference>
<organism evidence="5 6">
    <name type="scientific">Micromonospora craniellae</name>
    <dbReference type="NCBI Taxonomy" id="2294034"/>
    <lineage>
        <taxon>Bacteria</taxon>
        <taxon>Bacillati</taxon>
        <taxon>Actinomycetota</taxon>
        <taxon>Actinomycetes</taxon>
        <taxon>Micromonosporales</taxon>
        <taxon>Micromonosporaceae</taxon>
        <taxon>Micromonospora</taxon>
    </lineage>
</organism>
<keyword evidence="6" id="KW-1185">Reference proteome</keyword>
<reference evidence="5 6" key="1">
    <citation type="submission" date="2018-08" db="EMBL/GenBank/DDBJ databases">
        <title>Verrucosispora craniellae sp. nov., isolated from a marine sponge in the South China Sea.</title>
        <authorList>
            <person name="Li L."/>
            <person name="Lin H.W."/>
        </authorList>
    </citation>
    <scope>NUCLEOTIDE SEQUENCE [LARGE SCALE GENOMIC DNA]</scope>
    <source>
        <strain evidence="5 6">LHW63014</strain>
    </source>
</reference>
<dbReference type="InterPro" id="IPR036388">
    <property type="entry name" value="WH-like_DNA-bd_sf"/>
</dbReference>
<accession>A0A372FZE6</accession>
<evidence type="ECO:0000256" key="1">
    <source>
        <dbReference type="ARBA" id="ARBA00023015"/>
    </source>
</evidence>
<dbReference type="SMART" id="SM00866">
    <property type="entry name" value="UTRA"/>
    <property type="match status" value="1"/>
</dbReference>
<dbReference type="InterPro" id="IPR036390">
    <property type="entry name" value="WH_DNA-bd_sf"/>
</dbReference>
<dbReference type="Pfam" id="PF07702">
    <property type="entry name" value="UTRA"/>
    <property type="match status" value="1"/>
</dbReference>
<keyword evidence="1" id="KW-0805">Transcription regulation</keyword>
<proteinExistence type="predicted"/>
<dbReference type="PROSITE" id="PS50949">
    <property type="entry name" value="HTH_GNTR"/>
    <property type="match status" value="1"/>
</dbReference>
<name>A0A372FZE6_9ACTN</name>
<dbReference type="Proteomes" id="UP000262621">
    <property type="component" value="Unassembled WGS sequence"/>
</dbReference>
<dbReference type="SUPFAM" id="SSF64288">
    <property type="entry name" value="Chorismate lyase-like"/>
    <property type="match status" value="1"/>
</dbReference>
<dbReference type="PANTHER" id="PTHR44846:SF17">
    <property type="entry name" value="GNTR-FAMILY TRANSCRIPTIONAL REGULATOR"/>
    <property type="match status" value="1"/>
</dbReference>
<dbReference type="GO" id="GO:0003677">
    <property type="term" value="F:DNA binding"/>
    <property type="evidence" value="ECO:0007669"/>
    <property type="project" value="UniProtKB-KW"/>
</dbReference>
<keyword evidence="3" id="KW-0804">Transcription</keyword>
<evidence type="ECO:0000256" key="3">
    <source>
        <dbReference type="ARBA" id="ARBA00023163"/>
    </source>
</evidence>
<dbReference type="EMBL" id="QVFU01000011">
    <property type="protein sequence ID" value="RFS46142.1"/>
    <property type="molecule type" value="Genomic_DNA"/>
</dbReference>
<keyword evidence="2" id="KW-0238">DNA-binding</keyword>
<dbReference type="AlphaFoldDB" id="A0A372FZE6"/>
<dbReference type="GO" id="GO:0045892">
    <property type="term" value="P:negative regulation of DNA-templated transcription"/>
    <property type="evidence" value="ECO:0007669"/>
    <property type="project" value="TreeGrafter"/>
</dbReference>
<dbReference type="Gene3D" id="1.10.10.10">
    <property type="entry name" value="Winged helix-like DNA-binding domain superfamily/Winged helix DNA-binding domain"/>
    <property type="match status" value="1"/>
</dbReference>
<dbReference type="PANTHER" id="PTHR44846">
    <property type="entry name" value="MANNOSYL-D-GLYCERATE TRANSPORT/METABOLISM SYSTEM REPRESSOR MNGR-RELATED"/>
    <property type="match status" value="1"/>
</dbReference>
<sequence length="264" mass="29081">MPRPIKDPRARHQQMAADLRAMILSKDLPPGSKLPSTAQLQQEYGVPNQTVQNAVAVLKREGYADSSPGKGVFVRERPQHIVTPAAFITPPPAGQPYPWLSEAERRGLKGSVDLLHVAEVTPPAQVRLAFGLADSDVAVLRKQLMQLDDEPAELVHSYYPVDIARGTPLAEKRRIKGGTPRALSDLGIIPQEFVDQVSTRPPTPEEFLALELPPDVSIMRTFRVVYAQGRRPIEATVMVKAGHMYELQYYQVVNPTSGVEPSQG</sequence>
<dbReference type="InterPro" id="IPR028978">
    <property type="entry name" value="Chorismate_lyase_/UTRA_dom_sf"/>
</dbReference>
<evidence type="ECO:0000313" key="6">
    <source>
        <dbReference type="Proteomes" id="UP000262621"/>
    </source>
</evidence>
<dbReference type="RefSeq" id="WP_117228302.1">
    <property type="nucleotide sequence ID" value="NZ_CP061725.1"/>
</dbReference>
<evidence type="ECO:0000259" key="4">
    <source>
        <dbReference type="PROSITE" id="PS50949"/>
    </source>
</evidence>
<dbReference type="InterPro" id="IPR050679">
    <property type="entry name" value="Bact_HTH_transcr_reg"/>
</dbReference>
<dbReference type="GO" id="GO:0003700">
    <property type="term" value="F:DNA-binding transcription factor activity"/>
    <property type="evidence" value="ECO:0007669"/>
    <property type="project" value="InterPro"/>
</dbReference>
<dbReference type="SUPFAM" id="SSF46785">
    <property type="entry name" value="Winged helix' DNA-binding domain"/>
    <property type="match status" value="1"/>
</dbReference>
<dbReference type="OrthoDB" id="3207674at2"/>
<comment type="caution">
    <text evidence="5">The sequence shown here is derived from an EMBL/GenBank/DDBJ whole genome shotgun (WGS) entry which is preliminary data.</text>
</comment>